<dbReference type="SUPFAM" id="SSF52096">
    <property type="entry name" value="ClpP/crotonase"/>
    <property type="match status" value="1"/>
</dbReference>
<keyword evidence="2" id="KW-1185">Reference proteome</keyword>
<dbReference type="GO" id="GO:0006508">
    <property type="term" value="P:proteolysis"/>
    <property type="evidence" value="ECO:0007669"/>
    <property type="project" value="InterPro"/>
</dbReference>
<evidence type="ECO:0000313" key="2">
    <source>
        <dbReference type="Proteomes" id="UP000235584"/>
    </source>
</evidence>
<sequence length="433" mass="50010">MDHARNNLFLVLLLLGIFMSCSRKPEEQVIKLLEEKYANLYINNETHKREVIKELDEYLQKKPIDDNNIEEIRQILNRINDGHVVIFDGRKEKNLRFQSGLNFVKGAYEVRSCPTCSPVIPEDKYEIIGIDGLSLSEYLKKNHNTVAGSTEWGRNYRLVRLLEESTSSTPVALKLKSTTGKVLSTMINWAPSQMQYKPCVSSERLKNNIYKLNIYNLWCDEGKDNVSREGVYENFKRQFDEATAGITDNDRIVIDLRENGGGGDLEVEYTVNAFIEKPVMLYHYKYLRKTHPGKRKWIEKFWPFRLSLWSQDEYDYTRPIHRPKKTFYNAKIITMVSHGCFSSCESIASVLKEEKRTALVGSKTHGGAGDPVIFPLGETPFSINLPTCITWQYKDHFYEGEGVMPQLVSEQDPKNKEDTVLKLAIDQVLKDKQ</sequence>
<dbReference type="AlphaFoldDB" id="A0A2K9NUL2"/>
<dbReference type="Proteomes" id="UP000235584">
    <property type="component" value="Chromosome"/>
</dbReference>
<dbReference type="PANTHER" id="PTHR11261:SF3">
    <property type="entry name" value="RETINOL-BINDING PROTEIN 3"/>
    <property type="match status" value="1"/>
</dbReference>
<dbReference type="Gene3D" id="3.90.226.10">
    <property type="entry name" value="2-enoyl-CoA Hydratase, Chain A, domain 1"/>
    <property type="match status" value="1"/>
</dbReference>
<gene>
    <name evidence="1" type="ORF">C0V70_13860</name>
</gene>
<dbReference type="EMBL" id="CP025704">
    <property type="protein sequence ID" value="AUN99167.1"/>
    <property type="molecule type" value="Genomic_DNA"/>
</dbReference>
<dbReference type="PANTHER" id="PTHR11261">
    <property type="entry name" value="INTERPHOTORECEPTOR RETINOID-BINDING PROTEIN"/>
    <property type="match status" value="1"/>
</dbReference>
<name>A0A2K9NUL2_BACTC</name>
<proteinExistence type="predicted"/>
<dbReference type="Pfam" id="PF03572">
    <property type="entry name" value="Peptidase_S41"/>
    <property type="match status" value="1"/>
</dbReference>
<dbReference type="KEGG" id="bsto:C0V70_13860"/>
<reference evidence="1 2" key="1">
    <citation type="submission" date="2018-01" db="EMBL/GenBank/DDBJ databases">
        <title>Complete genome sequence of Bacteriovorax stolpii DSM12778.</title>
        <authorList>
            <person name="Tang B."/>
            <person name="Chang J."/>
        </authorList>
    </citation>
    <scope>NUCLEOTIDE SEQUENCE [LARGE SCALE GENOMIC DNA]</scope>
    <source>
        <strain evidence="1 2">DSM 12778</strain>
    </source>
</reference>
<accession>A0A2K9NUL2</accession>
<dbReference type="SMART" id="SM00245">
    <property type="entry name" value="TSPc"/>
    <property type="match status" value="1"/>
</dbReference>
<evidence type="ECO:0000313" key="1">
    <source>
        <dbReference type="EMBL" id="AUN99167.1"/>
    </source>
</evidence>
<dbReference type="InterPro" id="IPR029045">
    <property type="entry name" value="ClpP/crotonase-like_dom_sf"/>
</dbReference>
<protein>
    <submittedName>
        <fullName evidence="1">Uncharacterized protein</fullName>
    </submittedName>
</protein>
<organism evidence="1 2">
    <name type="scientific">Bacteriovorax stolpii</name>
    <name type="common">Bdellovibrio stolpii</name>
    <dbReference type="NCBI Taxonomy" id="960"/>
    <lineage>
        <taxon>Bacteria</taxon>
        <taxon>Pseudomonadati</taxon>
        <taxon>Bdellovibrionota</taxon>
        <taxon>Bacteriovoracia</taxon>
        <taxon>Bacteriovoracales</taxon>
        <taxon>Bacteriovoracaceae</taxon>
        <taxon>Bacteriovorax</taxon>
    </lineage>
</organism>
<dbReference type="PROSITE" id="PS51257">
    <property type="entry name" value="PROKAR_LIPOPROTEIN"/>
    <property type="match status" value="1"/>
</dbReference>
<dbReference type="InterPro" id="IPR005151">
    <property type="entry name" value="Tail-specific_protease"/>
</dbReference>
<dbReference type="OrthoDB" id="9758793at2"/>
<dbReference type="GO" id="GO:0008236">
    <property type="term" value="F:serine-type peptidase activity"/>
    <property type="evidence" value="ECO:0007669"/>
    <property type="project" value="InterPro"/>
</dbReference>